<feature type="compositionally biased region" description="Basic and acidic residues" evidence="2">
    <location>
        <begin position="1"/>
        <end position="26"/>
    </location>
</feature>
<evidence type="ECO:0000256" key="2">
    <source>
        <dbReference type="SAM" id="MobiDB-lite"/>
    </source>
</evidence>
<accession>A0A2I0WIY1</accession>
<sequence length="135" mass="15364">MEHGKEDSMEKHKESNGNCDKVKDIVADTELEEGEIPGEEEEVASGRDSARLVNSAVEVVDSVKAPSKIDESRRITTVEAIRNKAIKRKRMIEKEREAARKELEKVEASVYVEDFNKTYKEFMMLISSENNESND</sequence>
<proteinExistence type="predicted"/>
<evidence type="ECO:0000313" key="3">
    <source>
        <dbReference type="EMBL" id="PKU75598.1"/>
    </source>
</evidence>
<protein>
    <submittedName>
        <fullName evidence="3">Uncharacterized protein</fullName>
    </submittedName>
</protein>
<dbReference type="EMBL" id="KZ502584">
    <property type="protein sequence ID" value="PKU75598.1"/>
    <property type="molecule type" value="Genomic_DNA"/>
</dbReference>
<keyword evidence="1" id="KW-0175">Coiled coil</keyword>
<reference evidence="3 4" key="2">
    <citation type="journal article" date="2017" name="Nature">
        <title>The Apostasia genome and the evolution of orchids.</title>
        <authorList>
            <person name="Zhang G.Q."/>
            <person name="Liu K.W."/>
            <person name="Li Z."/>
            <person name="Lohaus R."/>
            <person name="Hsiao Y.Y."/>
            <person name="Niu S.C."/>
            <person name="Wang J.Y."/>
            <person name="Lin Y.C."/>
            <person name="Xu Q."/>
            <person name="Chen L.J."/>
            <person name="Yoshida K."/>
            <person name="Fujiwara S."/>
            <person name="Wang Z.W."/>
            <person name="Zhang Y.Q."/>
            <person name="Mitsuda N."/>
            <person name="Wang M."/>
            <person name="Liu G.H."/>
            <person name="Pecoraro L."/>
            <person name="Huang H.X."/>
            <person name="Xiao X.J."/>
            <person name="Lin M."/>
            <person name="Wu X.Y."/>
            <person name="Wu W.L."/>
            <person name="Chen Y.Y."/>
            <person name="Chang S.B."/>
            <person name="Sakamoto S."/>
            <person name="Ohme-Takagi M."/>
            <person name="Yagi M."/>
            <person name="Zeng S.J."/>
            <person name="Shen C.Y."/>
            <person name="Yeh C.M."/>
            <person name="Luo Y.B."/>
            <person name="Tsai W.C."/>
            <person name="Van de Peer Y."/>
            <person name="Liu Z.J."/>
        </authorList>
    </citation>
    <scope>NUCLEOTIDE SEQUENCE [LARGE SCALE GENOMIC DNA]</scope>
    <source>
        <tissue evidence="3">The whole plant</tissue>
    </source>
</reference>
<gene>
    <name evidence="3" type="ORF">MA16_Dca016079</name>
</gene>
<name>A0A2I0WIY1_9ASPA</name>
<dbReference type="Proteomes" id="UP000233837">
    <property type="component" value="Unassembled WGS sequence"/>
</dbReference>
<evidence type="ECO:0000256" key="1">
    <source>
        <dbReference type="SAM" id="Coils"/>
    </source>
</evidence>
<dbReference type="AlphaFoldDB" id="A0A2I0WIY1"/>
<feature type="coiled-coil region" evidence="1">
    <location>
        <begin position="82"/>
        <end position="109"/>
    </location>
</feature>
<feature type="compositionally biased region" description="Acidic residues" evidence="2">
    <location>
        <begin position="27"/>
        <end position="43"/>
    </location>
</feature>
<reference evidence="3 4" key="1">
    <citation type="journal article" date="2016" name="Sci. Rep.">
        <title>The Dendrobium catenatum Lindl. genome sequence provides insights into polysaccharide synthase, floral development and adaptive evolution.</title>
        <authorList>
            <person name="Zhang G.Q."/>
            <person name="Xu Q."/>
            <person name="Bian C."/>
            <person name="Tsai W.C."/>
            <person name="Yeh C.M."/>
            <person name="Liu K.W."/>
            <person name="Yoshida K."/>
            <person name="Zhang L.S."/>
            <person name="Chang S.B."/>
            <person name="Chen F."/>
            <person name="Shi Y."/>
            <person name="Su Y.Y."/>
            <person name="Zhang Y.Q."/>
            <person name="Chen L.J."/>
            <person name="Yin Y."/>
            <person name="Lin M."/>
            <person name="Huang H."/>
            <person name="Deng H."/>
            <person name="Wang Z.W."/>
            <person name="Zhu S.L."/>
            <person name="Zhao X."/>
            <person name="Deng C."/>
            <person name="Niu S.C."/>
            <person name="Huang J."/>
            <person name="Wang M."/>
            <person name="Liu G.H."/>
            <person name="Yang H.J."/>
            <person name="Xiao X.J."/>
            <person name="Hsiao Y.Y."/>
            <person name="Wu W.L."/>
            <person name="Chen Y.Y."/>
            <person name="Mitsuda N."/>
            <person name="Ohme-Takagi M."/>
            <person name="Luo Y.B."/>
            <person name="Van de Peer Y."/>
            <person name="Liu Z.J."/>
        </authorList>
    </citation>
    <scope>NUCLEOTIDE SEQUENCE [LARGE SCALE GENOMIC DNA]</scope>
    <source>
        <tissue evidence="3">The whole plant</tissue>
    </source>
</reference>
<evidence type="ECO:0000313" key="4">
    <source>
        <dbReference type="Proteomes" id="UP000233837"/>
    </source>
</evidence>
<keyword evidence="4" id="KW-1185">Reference proteome</keyword>
<organism evidence="3 4">
    <name type="scientific">Dendrobium catenatum</name>
    <dbReference type="NCBI Taxonomy" id="906689"/>
    <lineage>
        <taxon>Eukaryota</taxon>
        <taxon>Viridiplantae</taxon>
        <taxon>Streptophyta</taxon>
        <taxon>Embryophyta</taxon>
        <taxon>Tracheophyta</taxon>
        <taxon>Spermatophyta</taxon>
        <taxon>Magnoliopsida</taxon>
        <taxon>Liliopsida</taxon>
        <taxon>Asparagales</taxon>
        <taxon>Orchidaceae</taxon>
        <taxon>Epidendroideae</taxon>
        <taxon>Malaxideae</taxon>
        <taxon>Dendrobiinae</taxon>
        <taxon>Dendrobium</taxon>
    </lineage>
</organism>
<feature type="region of interest" description="Disordered" evidence="2">
    <location>
        <begin position="1"/>
        <end position="49"/>
    </location>
</feature>